<evidence type="ECO:0000313" key="12">
    <source>
        <dbReference type="Proteomes" id="UP000265140"/>
    </source>
</evidence>
<dbReference type="GO" id="GO:0005634">
    <property type="term" value="C:nucleus"/>
    <property type="evidence" value="ECO:0007669"/>
    <property type="project" value="UniProtKB-SubCell"/>
</dbReference>
<dbReference type="OrthoDB" id="5954824at2759"/>
<dbReference type="SMART" id="SM00339">
    <property type="entry name" value="FH"/>
    <property type="match status" value="1"/>
</dbReference>
<dbReference type="PRINTS" id="PR00053">
    <property type="entry name" value="FORKHEAD"/>
</dbReference>
<feature type="compositionally biased region" description="Gly residues" evidence="9">
    <location>
        <begin position="240"/>
        <end position="251"/>
    </location>
</feature>
<keyword evidence="5 8" id="KW-0238">DNA-binding</keyword>
<dbReference type="Proteomes" id="UP000265140">
    <property type="component" value="Chromosome 10"/>
</dbReference>
<evidence type="ECO:0000259" key="10">
    <source>
        <dbReference type="PROSITE" id="PS50039"/>
    </source>
</evidence>
<evidence type="ECO:0000256" key="8">
    <source>
        <dbReference type="PROSITE-ProRule" id="PRU00089"/>
    </source>
</evidence>
<dbReference type="PROSITE" id="PS00658">
    <property type="entry name" value="FORK_HEAD_2"/>
    <property type="match status" value="1"/>
</dbReference>
<dbReference type="CTD" id="566899"/>
<evidence type="ECO:0000256" key="7">
    <source>
        <dbReference type="ARBA" id="ARBA00023242"/>
    </source>
</evidence>
<reference evidence="11" key="4">
    <citation type="submission" date="2025-09" db="UniProtKB">
        <authorList>
            <consortium name="Ensembl"/>
        </authorList>
    </citation>
    <scope>IDENTIFICATION</scope>
</reference>
<dbReference type="Pfam" id="PF00250">
    <property type="entry name" value="Forkhead"/>
    <property type="match status" value="1"/>
</dbReference>
<evidence type="ECO:0000256" key="5">
    <source>
        <dbReference type="ARBA" id="ARBA00023125"/>
    </source>
</evidence>
<evidence type="ECO:0000256" key="4">
    <source>
        <dbReference type="ARBA" id="ARBA00023015"/>
    </source>
</evidence>
<name>A0A3P8ZTT5_ESOLU</name>
<keyword evidence="12" id="KW-1185">Reference proteome</keyword>
<dbReference type="PANTHER" id="PTHR45767">
    <property type="entry name" value="FORKHEAD BOX PROTEIN O"/>
    <property type="match status" value="1"/>
</dbReference>
<evidence type="ECO:0000256" key="6">
    <source>
        <dbReference type="ARBA" id="ARBA00023163"/>
    </source>
</evidence>
<reference evidence="11" key="2">
    <citation type="submission" date="2020-02" db="EMBL/GenBank/DDBJ databases">
        <title>Esox lucius (northern pike) genome, fEsoLuc1, primary haplotype.</title>
        <authorList>
            <person name="Myers G."/>
            <person name="Karagic N."/>
            <person name="Meyer A."/>
            <person name="Pippel M."/>
            <person name="Reichard M."/>
            <person name="Winkler S."/>
            <person name="Tracey A."/>
            <person name="Sims Y."/>
            <person name="Howe K."/>
            <person name="Rhie A."/>
            <person name="Formenti G."/>
            <person name="Durbin R."/>
            <person name="Fedrigo O."/>
            <person name="Jarvis E.D."/>
        </authorList>
    </citation>
    <scope>NUCLEOTIDE SEQUENCE [LARGE SCALE GENOMIC DNA]</scope>
</reference>
<dbReference type="PANTHER" id="PTHR45767:SF5">
    <property type="entry name" value="FORKHEAD BOX PROTEIN O6"/>
    <property type="match status" value="1"/>
</dbReference>
<evidence type="ECO:0000256" key="3">
    <source>
        <dbReference type="ARBA" id="ARBA00022490"/>
    </source>
</evidence>
<feature type="domain" description="Fork-head" evidence="10">
    <location>
        <begin position="123"/>
        <end position="217"/>
    </location>
</feature>
<dbReference type="GeneTree" id="ENSGT00940000165224"/>
<dbReference type="InterPro" id="IPR036390">
    <property type="entry name" value="WH_DNA-bd_sf"/>
</dbReference>
<dbReference type="PROSITE" id="PS50039">
    <property type="entry name" value="FORK_HEAD_3"/>
    <property type="match status" value="1"/>
</dbReference>
<keyword evidence="3" id="KW-0963">Cytoplasm</keyword>
<dbReference type="Pfam" id="PF16676">
    <property type="entry name" value="FOXO-TAD"/>
    <property type="match status" value="1"/>
</dbReference>
<feature type="region of interest" description="Disordered" evidence="9">
    <location>
        <begin position="485"/>
        <end position="638"/>
    </location>
</feature>
<feature type="region of interest" description="Disordered" evidence="9">
    <location>
        <begin position="198"/>
        <end position="252"/>
    </location>
</feature>
<dbReference type="FunCoup" id="A0A3P8ZTT5">
    <property type="interactions" value="25"/>
</dbReference>
<proteinExistence type="predicted"/>
<evidence type="ECO:0000256" key="9">
    <source>
        <dbReference type="SAM" id="MobiDB-lite"/>
    </source>
</evidence>
<dbReference type="RefSeq" id="XP_028978645.1">
    <property type="nucleotide sequence ID" value="XM_029122812.2"/>
</dbReference>
<evidence type="ECO:0000256" key="2">
    <source>
        <dbReference type="ARBA" id="ARBA00004496"/>
    </source>
</evidence>
<feature type="compositionally biased region" description="Low complexity" evidence="9">
    <location>
        <begin position="487"/>
        <end position="497"/>
    </location>
</feature>
<evidence type="ECO:0000313" key="11">
    <source>
        <dbReference type="Ensembl" id="ENSELUP00000032310.2"/>
    </source>
</evidence>
<dbReference type="Bgee" id="ENSELUG00000010190">
    <property type="expression patterns" value="Expressed in embryo and 3 other cell types or tissues"/>
</dbReference>
<feature type="region of interest" description="Disordered" evidence="9">
    <location>
        <begin position="374"/>
        <end position="399"/>
    </location>
</feature>
<feature type="DNA-binding region" description="Fork-head" evidence="8">
    <location>
        <begin position="123"/>
        <end position="217"/>
    </location>
</feature>
<comment type="subcellular location">
    <subcellularLocation>
        <location evidence="2">Cytoplasm</location>
    </subcellularLocation>
    <subcellularLocation>
        <location evidence="1 8">Nucleus</location>
    </subcellularLocation>
</comment>
<dbReference type="InterPro" id="IPR047410">
    <property type="entry name" value="FH_FOXO6"/>
</dbReference>
<dbReference type="GO" id="GO:0000978">
    <property type="term" value="F:RNA polymerase II cis-regulatory region sequence-specific DNA binding"/>
    <property type="evidence" value="ECO:0007669"/>
    <property type="project" value="TreeGrafter"/>
</dbReference>
<dbReference type="Pfam" id="PF16675">
    <property type="entry name" value="FOXO_KIX_bdg"/>
    <property type="match status" value="1"/>
</dbReference>
<reference evidence="11" key="3">
    <citation type="submission" date="2025-08" db="UniProtKB">
        <authorList>
            <consortium name="Ensembl"/>
        </authorList>
    </citation>
    <scope>IDENTIFICATION</scope>
</reference>
<accession>A0A3P8ZTT5</accession>
<dbReference type="FunFam" id="1.10.10.10:FF:000032">
    <property type="entry name" value="Forkhead box protein O4"/>
    <property type="match status" value="1"/>
</dbReference>
<feature type="compositionally biased region" description="Basic residues" evidence="9">
    <location>
        <begin position="229"/>
        <end position="239"/>
    </location>
</feature>
<sequence length="778" mass="83211">MLMMENNGMDAHQVGIDPEYELEGRPRTCTWTLPPCPEDFPRGVDEANRGLPLASVKLEQLQYNVPTCRGGAVETKGASPTELKHPIGPPAPIVAGAPTCMSGAALDVAGQLRKAKSSRRNAWGNQSYADLITRAIESVPEKRLTLSQVYDWMVRFVPYFRDKGDSNSSAGWKNSIRHNLSLHTRFIRVQNEGTGKSSWWMLNPEGGKMGKGPRRRAASIDGPNGTKYLKSKGRVRGKRTGSGAGAGAVGRGRGHAYGLVQGARPAMPQGSPEHGSPAGKGGAVVGGEEYDAWTDLHSRTSSSASTLSGCLSPILAEAEPDEPEEGGLSCSTSPRLYPSPTPTRSPALGTGGHCPGAAVELPQLTDLTGAISLDEGYPHAQNHPQTQPLNGYSSPYGPGPGAKGDGSYCGPVYGQPSMGMLQLHATMPMQTIQENKPASYQRPLRAYSENNALQSLLTGGPQYCSKEMVTLGRQGGESHTLLAQGTNSVHSHNQSRSSHSHNSHPASLHNGHGSGHDQNPSGHHQSGHHQSSHHQNGHHQNGHHAHGHKHGQPNLDYSQSHDHKLNPSHDHAPRSDQGHLHGHLQGGPRPPAHQAASPRGNTDVLQPYSLKTQSHYPPRAPHLANTNHPSLPPNPASVLNVPQDPCLRLASVPAPAPHPRHQPYPGTTHHQAISMSDSWHGYYQHTLHPHQNYQGLQHSGHHHPGRVAPDLDINVDVLPSSLDYDVESILLNDFMDTEGVGMDFNFDGSLSQGVGVGMSVAAFAGAPQGHHSQSWVPG</sequence>
<dbReference type="GO" id="GO:0000981">
    <property type="term" value="F:DNA-binding transcription factor activity, RNA polymerase II-specific"/>
    <property type="evidence" value="ECO:0007669"/>
    <property type="project" value="TreeGrafter"/>
</dbReference>
<dbReference type="GeneID" id="105012613"/>
<dbReference type="GO" id="GO:0001945">
    <property type="term" value="P:lymph vessel development"/>
    <property type="evidence" value="ECO:0007669"/>
    <property type="project" value="UniProtKB-ARBA"/>
</dbReference>
<dbReference type="InterPro" id="IPR001766">
    <property type="entry name" value="Fork_head_dom"/>
</dbReference>
<keyword evidence="6" id="KW-0804">Transcription</keyword>
<dbReference type="SUPFAM" id="SSF46785">
    <property type="entry name" value="Winged helix' DNA-binding domain"/>
    <property type="match status" value="1"/>
</dbReference>
<dbReference type="InParanoid" id="A0A3P8ZTT5"/>
<dbReference type="KEGG" id="els:105012613"/>
<feature type="region of interest" description="Disordered" evidence="9">
    <location>
        <begin position="319"/>
        <end position="354"/>
    </location>
</feature>
<dbReference type="CDD" id="cd20063">
    <property type="entry name" value="FH_FOXO6"/>
    <property type="match status" value="1"/>
</dbReference>
<feature type="compositionally biased region" description="Basic and acidic residues" evidence="9">
    <location>
        <begin position="559"/>
        <end position="579"/>
    </location>
</feature>
<evidence type="ECO:0000256" key="1">
    <source>
        <dbReference type="ARBA" id="ARBA00004123"/>
    </source>
</evidence>
<feature type="compositionally biased region" description="Polar residues" evidence="9">
    <location>
        <begin position="599"/>
        <end position="615"/>
    </location>
</feature>
<dbReference type="InterPro" id="IPR036388">
    <property type="entry name" value="WH-like_DNA-bd_sf"/>
</dbReference>
<keyword evidence="4" id="KW-0805">Transcription regulation</keyword>
<dbReference type="InterPro" id="IPR032067">
    <property type="entry name" value="FOXO-TAD"/>
</dbReference>
<keyword evidence="7 8" id="KW-0539">Nucleus</keyword>
<feature type="compositionally biased region" description="Basic residues" evidence="9">
    <location>
        <begin position="525"/>
        <end position="551"/>
    </location>
</feature>
<dbReference type="Ensembl" id="ENSELUT00000003539.3">
    <property type="protein sequence ID" value="ENSELUP00000032310.2"/>
    <property type="gene ID" value="ENSELUG00000010190.3"/>
</dbReference>
<dbReference type="OMA" id="PHPAHDY"/>
<protein>
    <recommendedName>
        <fullName evidence="10">Fork-head domain-containing protein</fullName>
    </recommendedName>
</protein>
<dbReference type="InterPro" id="IPR032068">
    <property type="entry name" value="FOXO_KIX-bd"/>
</dbReference>
<dbReference type="AlphaFoldDB" id="A0A3P8ZTT5"/>
<dbReference type="GO" id="GO:0005737">
    <property type="term" value="C:cytoplasm"/>
    <property type="evidence" value="ECO:0007669"/>
    <property type="project" value="UniProtKB-SubCell"/>
</dbReference>
<dbReference type="InterPro" id="IPR030456">
    <property type="entry name" value="TF_fork_head_CS_2"/>
</dbReference>
<reference evidence="12" key="1">
    <citation type="journal article" date="2014" name="PLoS ONE">
        <title>The genome and linkage map of the northern pike (Esox lucius): conserved synteny revealed between the salmonid sister group and the Neoteleostei.</title>
        <authorList>
            <person name="Rondeau E.B."/>
            <person name="Minkley D.R."/>
            <person name="Leong J.S."/>
            <person name="Messmer A.M."/>
            <person name="Jantzen J.R."/>
            <person name="von Schalburg K.R."/>
            <person name="Lemon C."/>
            <person name="Bird N.H."/>
            <person name="Koop B.F."/>
        </authorList>
    </citation>
    <scope>NUCLEOTIDE SEQUENCE</scope>
</reference>
<feature type="region of interest" description="Disordered" evidence="9">
    <location>
        <begin position="264"/>
        <end position="286"/>
    </location>
</feature>
<dbReference type="Gene3D" id="1.10.10.10">
    <property type="entry name" value="Winged helix-like DNA-binding domain superfamily/Winged helix DNA-binding domain"/>
    <property type="match status" value="1"/>
</dbReference>
<organism evidence="11 12">
    <name type="scientific">Esox lucius</name>
    <name type="common">Northern pike</name>
    <dbReference type="NCBI Taxonomy" id="8010"/>
    <lineage>
        <taxon>Eukaryota</taxon>
        <taxon>Metazoa</taxon>
        <taxon>Chordata</taxon>
        <taxon>Craniata</taxon>
        <taxon>Vertebrata</taxon>
        <taxon>Euteleostomi</taxon>
        <taxon>Actinopterygii</taxon>
        <taxon>Neopterygii</taxon>
        <taxon>Teleostei</taxon>
        <taxon>Protacanthopterygii</taxon>
        <taxon>Esociformes</taxon>
        <taxon>Esocidae</taxon>
        <taxon>Esox</taxon>
    </lineage>
</organism>